<evidence type="ECO:0000256" key="7">
    <source>
        <dbReference type="ARBA" id="ARBA00022540"/>
    </source>
</evidence>
<proteinExistence type="inferred from homology"/>
<dbReference type="PANTHER" id="PTHR43381:SF4">
    <property type="entry name" value="EUKARYOTIC TRANSLATION INITIATION FACTOR 5B"/>
    <property type="match status" value="1"/>
</dbReference>
<name>A0A1W0X7L1_HYPEX</name>
<dbReference type="InterPro" id="IPR023115">
    <property type="entry name" value="TIF_IF2_dom3"/>
</dbReference>
<dbReference type="GO" id="GO:0003924">
    <property type="term" value="F:GTPase activity"/>
    <property type="evidence" value="ECO:0007669"/>
    <property type="project" value="InterPro"/>
</dbReference>
<feature type="domain" description="Tr-type G" evidence="17">
    <location>
        <begin position="535"/>
        <end position="756"/>
    </location>
</feature>
<protein>
    <recommendedName>
        <fullName evidence="5">Eukaryotic translation initiation factor 5B</fullName>
        <ecNumber evidence="4">3.6.5.3</ecNumber>
    </recommendedName>
    <alternativeName>
        <fullName evidence="13">Translation initiation factor IF-2</fullName>
    </alternativeName>
</protein>
<evidence type="ECO:0000256" key="1">
    <source>
        <dbReference type="ARBA" id="ARBA00001944"/>
    </source>
</evidence>
<feature type="compositionally biased region" description="Basic and acidic residues" evidence="16">
    <location>
        <begin position="237"/>
        <end position="250"/>
    </location>
</feature>
<dbReference type="GO" id="GO:0046872">
    <property type="term" value="F:metal ion binding"/>
    <property type="evidence" value="ECO:0007669"/>
    <property type="project" value="UniProtKB-KW"/>
</dbReference>
<evidence type="ECO:0000256" key="15">
    <source>
        <dbReference type="ARBA" id="ARBA00061781"/>
    </source>
</evidence>
<evidence type="ECO:0000256" key="11">
    <source>
        <dbReference type="ARBA" id="ARBA00022917"/>
    </source>
</evidence>
<accession>A0A1W0X7L1</accession>
<evidence type="ECO:0000256" key="14">
    <source>
        <dbReference type="ARBA" id="ARBA00053410"/>
    </source>
</evidence>
<dbReference type="CDD" id="cd03703">
    <property type="entry name" value="aeIF5B_II"/>
    <property type="match status" value="1"/>
</dbReference>
<keyword evidence="19" id="KW-1185">Reference proteome</keyword>
<dbReference type="InterPro" id="IPR009000">
    <property type="entry name" value="Transl_B-barrel_sf"/>
</dbReference>
<dbReference type="InterPro" id="IPR000795">
    <property type="entry name" value="T_Tr_GTP-bd_dom"/>
</dbReference>
<sequence length="1132" mass="124397">MATDQKKGKKDRKANKLAELEDFDMEAELNKVEEPAVDVSSKKAPESKSKNNRKGKAAKHDDSGEDEEGKDTEEVSVAAPQKKAPELKNKKTRKGKTAAQDDSDDEDEVKDVVEIPMTAPPKKAPESKTQKTGKSKNIAQVDSDVDENEEDANEPVEVSLVPKKPADIKGKKGRKGKNVGLEDSDEEEKKVEEVEAPVVVEAPKKAEVKGKKGRKDKNFDLDDIERELAEVAAGAPPEKKPAEIKAEPKTKGKNVASKVEAAADKSDVEEDDDRTSKSKPAAKAGKAAPKVAVKKTEDTGAPVKAAVSSAKESDNAAAGTTEKKDAPAKKKTAAELAKDKIRETLRKEAEERERLERAEDERIRLLEEADQRRLDELQKEKEKKEKKKEKEKERKQRLKDEGKLLTTKQKQDKARGLAMLEDLKARGIPLPGAGEKATRSGKNFGPKKAQPATTPDGTEKSVDETAAAEDDGAKSEVSEESIPDDWDQVSEGEVEADGSQLVTPKPVSKAAAAGPVIELPSEAKEAANVQKLDTLRSPVVCVLGHVDTGKTKILDKIRRTNVQDMEAGGITQQIGATMIPADAIRTQCSMAMGFLDMKLRLPGLLIIDTPGHESFSNLRSRGSSLCDIAILVVDIMHGLEPQTIESLNMLKKRRTPFVVALNKIDRLFGWKAMPKADVMDAIASQTANTKQEFRDRSQKIIVEFAEQGTNAALFRENPDETFGDESFISMVPTSAVSGDGMGNLMAYLVDVSQRMLTKRLTFTKDLSCTVLEVKELTGLGTTIDVILTNGTLHEGDTIVVAGFEGPIVTQIKGLLMPQPLREMRVKNPYEKYKKVDGAQGIKILAKDLESCLAGLPLLVANTPDEQERCKEATELELAAALKSMNYQREDRGVYVQASTLGSLEALLEFLRTSKIPYSGVNIGPVHKKDVRNASTMLEHETQYAVILAFDVKVEREAQQLADELGVRIFAADIIYHLFDRFTAYQDELKAQRREENKHLAIFPCKLKILPQFVFNSRDPIVVGVVVEAGILKVGTPLCVPTKEFVDIGVVSSIELNHKPLEMAKKGQEVCIKIEPDPGSAPKLLGRHFEIEDVMVSRISRASIDCCKDYFRDDLGKPEWQLMVELKKAFSIF</sequence>
<comment type="caution">
    <text evidence="18">The sequence shown here is derived from an EMBL/GenBank/DDBJ whole genome shotgun (WGS) entry which is preliminary data.</text>
</comment>
<feature type="region of interest" description="Disordered" evidence="16">
    <location>
        <begin position="229"/>
        <end position="507"/>
    </location>
</feature>
<dbReference type="FunFam" id="2.40.30.10:FF:000026">
    <property type="entry name" value="Eukaryotic translation initiation factor 5B"/>
    <property type="match status" value="1"/>
</dbReference>
<evidence type="ECO:0000313" key="18">
    <source>
        <dbReference type="EMBL" id="OQV23519.1"/>
    </source>
</evidence>
<keyword evidence="8" id="KW-0479">Metal-binding</keyword>
<dbReference type="Pfam" id="PF11987">
    <property type="entry name" value="IF-2"/>
    <property type="match status" value="1"/>
</dbReference>
<dbReference type="PANTHER" id="PTHR43381">
    <property type="entry name" value="TRANSLATION INITIATION FACTOR IF-2-RELATED"/>
    <property type="match status" value="1"/>
</dbReference>
<dbReference type="InterPro" id="IPR027417">
    <property type="entry name" value="P-loop_NTPase"/>
</dbReference>
<keyword evidence="6" id="KW-0963">Cytoplasm</keyword>
<feature type="compositionally biased region" description="Acidic residues" evidence="16">
    <location>
        <begin position="478"/>
        <end position="496"/>
    </location>
</feature>
<dbReference type="InterPro" id="IPR029459">
    <property type="entry name" value="EFTU-type"/>
</dbReference>
<evidence type="ECO:0000256" key="3">
    <source>
        <dbReference type="ARBA" id="ARBA00007733"/>
    </source>
</evidence>
<dbReference type="Gene3D" id="3.40.50.10050">
    <property type="entry name" value="Translation initiation factor IF- 2, domain 3"/>
    <property type="match status" value="1"/>
</dbReference>
<comment type="function">
    <text evidence="14">Plays a role in translation initiation. Ribosome-dependent GTPase that promotes the joining of the 60S ribosomal subunit to the pre-initiation complex to form the 80S initiation complex with the initiator methionine-tRNA in the P-site base paired to the start codon. Together with eIF1A (EIF1AX), actively orients the initiator methionine-tRNA in a conformation that allows 60S ribosomal subunit joining to form the 80S initiation complex. Is released after formation of the 80S initiation complex. Its GTPase activity is not essential for ribosomal subunits joining, but GTP hydrolysis is needed for eIF1A (EIF1AX) ejection quickly followed by EIF5B release to form elongation-competent ribosomes. In contrast to its procaryotic homolog, does not promote recruitment of Met-rRNA to the small ribosomal subunit.</text>
</comment>
<dbReference type="NCBIfam" id="TIGR00231">
    <property type="entry name" value="small_GTP"/>
    <property type="match status" value="1"/>
</dbReference>
<evidence type="ECO:0000313" key="19">
    <source>
        <dbReference type="Proteomes" id="UP000192578"/>
    </source>
</evidence>
<evidence type="ECO:0000256" key="9">
    <source>
        <dbReference type="ARBA" id="ARBA00022741"/>
    </source>
</evidence>
<evidence type="ECO:0000256" key="6">
    <source>
        <dbReference type="ARBA" id="ARBA00022490"/>
    </source>
</evidence>
<dbReference type="InterPro" id="IPR015760">
    <property type="entry name" value="TIF_IF2"/>
</dbReference>
<dbReference type="NCBIfam" id="NF003078">
    <property type="entry name" value="PRK04004.1"/>
    <property type="match status" value="1"/>
</dbReference>
<organism evidence="18 19">
    <name type="scientific">Hypsibius exemplaris</name>
    <name type="common">Freshwater tardigrade</name>
    <dbReference type="NCBI Taxonomy" id="2072580"/>
    <lineage>
        <taxon>Eukaryota</taxon>
        <taxon>Metazoa</taxon>
        <taxon>Ecdysozoa</taxon>
        <taxon>Tardigrada</taxon>
        <taxon>Eutardigrada</taxon>
        <taxon>Parachela</taxon>
        <taxon>Hypsibioidea</taxon>
        <taxon>Hypsibiidae</taxon>
        <taxon>Hypsibius</taxon>
    </lineage>
</organism>
<dbReference type="PROSITE" id="PS51722">
    <property type="entry name" value="G_TR_2"/>
    <property type="match status" value="1"/>
</dbReference>
<evidence type="ECO:0000256" key="8">
    <source>
        <dbReference type="ARBA" id="ARBA00022723"/>
    </source>
</evidence>
<comment type="cofactor">
    <cofactor evidence="1">
        <name>a monovalent cation</name>
        <dbReference type="ChEBI" id="CHEBI:60242"/>
    </cofactor>
</comment>
<dbReference type="Pfam" id="PF00009">
    <property type="entry name" value="GTP_EFTU"/>
    <property type="match status" value="1"/>
</dbReference>
<comment type="subcellular location">
    <subcellularLocation>
        <location evidence="2">Cytoplasm</location>
    </subcellularLocation>
</comment>
<dbReference type="FunFam" id="3.40.50.10050:FF:000002">
    <property type="entry name" value="Eukaryotic translation initiation factor 5B"/>
    <property type="match status" value="1"/>
</dbReference>
<feature type="compositionally biased region" description="Basic and acidic residues" evidence="16">
    <location>
        <begin position="321"/>
        <end position="425"/>
    </location>
</feature>
<keyword evidence="9" id="KW-0547">Nucleotide-binding</keyword>
<dbReference type="InterPro" id="IPR005225">
    <property type="entry name" value="Small_GTP-bd"/>
</dbReference>
<evidence type="ECO:0000256" key="13">
    <source>
        <dbReference type="ARBA" id="ARBA00032478"/>
    </source>
</evidence>
<dbReference type="InterPro" id="IPR036925">
    <property type="entry name" value="TIF_IF2_dom3_sf"/>
</dbReference>
<dbReference type="FunFam" id="2.40.30.10:FF:000013">
    <property type="entry name" value="eukaryotic translation initiation factor 5B"/>
    <property type="match status" value="1"/>
</dbReference>
<keyword evidence="10" id="KW-0378">Hydrolase</keyword>
<dbReference type="PRINTS" id="PR00315">
    <property type="entry name" value="ELONGATNFCT"/>
</dbReference>
<evidence type="ECO:0000256" key="5">
    <source>
        <dbReference type="ARBA" id="ARBA00013824"/>
    </source>
</evidence>
<dbReference type="GO" id="GO:0005739">
    <property type="term" value="C:mitochondrion"/>
    <property type="evidence" value="ECO:0007669"/>
    <property type="project" value="TreeGrafter"/>
</dbReference>
<evidence type="ECO:0000256" key="2">
    <source>
        <dbReference type="ARBA" id="ARBA00004496"/>
    </source>
</evidence>
<keyword evidence="7 18" id="KW-0396">Initiation factor</keyword>
<dbReference type="Gene3D" id="2.40.30.10">
    <property type="entry name" value="Translation factors"/>
    <property type="match status" value="2"/>
</dbReference>
<keyword evidence="11" id="KW-0648">Protein biosynthesis</keyword>
<dbReference type="Gene3D" id="3.40.50.300">
    <property type="entry name" value="P-loop containing nucleotide triphosphate hydrolases"/>
    <property type="match status" value="1"/>
</dbReference>
<dbReference type="Proteomes" id="UP000192578">
    <property type="component" value="Unassembled WGS sequence"/>
</dbReference>
<evidence type="ECO:0000256" key="4">
    <source>
        <dbReference type="ARBA" id="ARBA00011986"/>
    </source>
</evidence>
<dbReference type="Pfam" id="PF14578">
    <property type="entry name" value="GTP_EFTU_D4"/>
    <property type="match status" value="1"/>
</dbReference>
<reference evidence="19" key="1">
    <citation type="submission" date="2017-01" db="EMBL/GenBank/DDBJ databases">
        <title>Comparative genomics of anhydrobiosis in the tardigrade Hypsibius dujardini.</title>
        <authorList>
            <person name="Yoshida Y."/>
            <person name="Koutsovoulos G."/>
            <person name="Laetsch D."/>
            <person name="Stevens L."/>
            <person name="Kumar S."/>
            <person name="Horikawa D."/>
            <person name="Ishino K."/>
            <person name="Komine S."/>
            <person name="Tomita M."/>
            <person name="Blaxter M."/>
            <person name="Arakawa K."/>
        </authorList>
    </citation>
    <scope>NUCLEOTIDE SEQUENCE [LARGE SCALE GENOMIC DNA]</scope>
    <source>
        <strain evidence="19">Z151</strain>
    </source>
</reference>
<comment type="similarity">
    <text evidence="3">Belongs to the TRAFAC class translation factor GTPase superfamily. Classic translation factor GTPase family. IF-2 subfamily.</text>
</comment>
<feature type="compositionally biased region" description="Basic and acidic residues" evidence="16">
    <location>
        <begin position="203"/>
        <end position="220"/>
    </location>
</feature>
<evidence type="ECO:0000256" key="16">
    <source>
        <dbReference type="SAM" id="MobiDB-lite"/>
    </source>
</evidence>
<dbReference type="CDD" id="cd16266">
    <property type="entry name" value="IF2_aeIF5B_IV"/>
    <property type="match status" value="1"/>
</dbReference>
<feature type="compositionally biased region" description="Basic and acidic residues" evidence="16">
    <location>
        <begin position="28"/>
        <end position="49"/>
    </location>
</feature>
<evidence type="ECO:0000256" key="10">
    <source>
        <dbReference type="ARBA" id="ARBA00022801"/>
    </source>
</evidence>
<dbReference type="CDD" id="cd01887">
    <property type="entry name" value="IF2_eIF5B"/>
    <property type="match status" value="1"/>
</dbReference>
<dbReference type="AlphaFoldDB" id="A0A1W0X7L1"/>
<feature type="compositionally biased region" description="Low complexity" evidence="16">
    <location>
        <begin position="278"/>
        <end position="291"/>
    </location>
</feature>
<dbReference type="EC" id="3.6.5.3" evidence="4"/>
<dbReference type="SUPFAM" id="SSF52540">
    <property type="entry name" value="P-loop containing nucleoside triphosphate hydrolases"/>
    <property type="match status" value="1"/>
</dbReference>
<dbReference type="GO" id="GO:0005525">
    <property type="term" value="F:GTP binding"/>
    <property type="evidence" value="ECO:0007669"/>
    <property type="project" value="UniProtKB-KW"/>
</dbReference>
<dbReference type="OrthoDB" id="4928at2759"/>
<dbReference type="SUPFAM" id="SSF52156">
    <property type="entry name" value="Initiation factor IF2/eIF5b, domain 3"/>
    <property type="match status" value="1"/>
</dbReference>
<dbReference type="FunFam" id="3.40.50.300:FF:000112">
    <property type="entry name" value="Eukaryotic translation initiation factor 5B"/>
    <property type="match status" value="1"/>
</dbReference>
<dbReference type="GO" id="GO:0003743">
    <property type="term" value="F:translation initiation factor activity"/>
    <property type="evidence" value="ECO:0007669"/>
    <property type="project" value="UniProtKB-KW"/>
</dbReference>
<feature type="compositionally biased region" description="Acidic residues" evidence="16">
    <location>
        <begin position="143"/>
        <end position="154"/>
    </location>
</feature>
<dbReference type="EMBL" id="MTYJ01000011">
    <property type="protein sequence ID" value="OQV23519.1"/>
    <property type="molecule type" value="Genomic_DNA"/>
</dbReference>
<feature type="region of interest" description="Disordered" evidence="16">
    <location>
        <begin position="1"/>
        <end position="194"/>
    </location>
</feature>
<evidence type="ECO:0000259" key="17">
    <source>
        <dbReference type="PROSITE" id="PS51722"/>
    </source>
</evidence>
<feature type="compositionally biased region" description="Polar residues" evidence="16">
    <location>
        <begin position="130"/>
        <end position="140"/>
    </location>
</feature>
<comment type="subunit">
    <text evidence="15">Interacts through its C-terminal domain (CTD) with the CTD of eIF1A (EIF1AX) or with the CTD of EIF5 (mutually exclusive) through a common binding site. Interacts with eIF1A (EIF1AX) from the location of the start codon by the 43S complex until the formation of the 80S complex. Interacts with ANXA5 in a calcium and phospholipid-dependent manner.</text>
</comment>
<gene>
    <name evidence="18" type="ORF">BV898_02636</name>
</gene>
<dbReference type="SUPFAM" id="SSF50447">
    <property type="entry name" value="Translation proteins"/>
    <property type="match status" value="1"/>
</dbReference>
<keyword evidence="12" id="KW-0342">GTP-binding</keyword>
<feature type="region of interest" description="Disordered" evidence="16">
    <location>
        <begin position="203"/>
        <end position="222"/>
    </location>
</feature>
<evidence type="ECO:0000256" key="12">
    <source>
        <dbReference type="ARBA" id="ARBA00023134"/>
    </source>
</evidence>